<evidence type="ECO:0000256" key="10">
    <source>
        <dbReference type="ARBA" id="ARBA00023224"/>
    </source>
</evidence>
<comment type="similarity">
    <text evidence="2">Belongs to the G-protein coupled receptor 3 family.</text>
</comment>
<keyword evidence="10" id="KW-0807">Transducer</keyword>
<evidence type="ECO:0000256" key="6">
    <source>
        <dbReference type="ARBA" id="ARBA00023040"/>
    </source>
</evidence>
<dbReference type="InterPro" id="IPR011500">
    <property type="entry name" value="GPCR_3_9-Cys_dom"/>
</dbReference>
<dbReference type="Pfam" id="PF07562">
    <property type="entry name" value="NCD3G"/>
    <property type="match status" value="1"/>
</dbReference>
<evidence type="ECO:0000256" key="9">
    <source>
        <dbReference type="ARBA" id="ARBA00023180"/>
    </source>
</evidence>
<dbReference type="PROSITE" id="PS50259">
    <property type="entry name" value="G_PROTEIN_RECEP_F3_4"/>
    <property type="match status" value="1"/>
</dbReference>
<keyword evidence="9" id="KW-0325">Glycoprotein</keyword>
<dbReference type="CDD" id="cd15045">
    <property type="entry name" value="7tmC_mGluRs"/>
    <property type="match status" value="1"/>
</dbReference>
<accession>A0A1A9W8Y4</accession>
<evidence type="ECO:0000256" key="1">
    <source>
        <dbReference type="ARBA" id="ARBA00004651"/>
    </source>
</evidence>
<dbReference type="InterPro" id="IPR000337">
    <property type="entry name" value="GPCR_3"/>
</dbReference>
<feature type="transmembrane region" description="Helical" evidence="13">
    <location>
        <begin position="716"/>
        <end position="742"/>
    </location>
</feature>
<evidence type="ECO:0000313" key="15">
    <source>
        <dbReference type="EnsemblMetazoa" id="GBRI010626-PA"/>
    </source>
</evidence>
<evidence type="ECO:0000256" key="13">
    <source>
        <dbReference type="SAM" id="Phobius"/>
    </source>
</evidence>
<evidence type="ECO:0000256" key="5">
    <source>
        <dbReference type="ARBA" id="ARBA00022989"/>
    </source>
</evidence>
<feature type="transmembrane region" description="Helical" evidence="13">
    <location>
        <begin position="604"/>
        <end position="629"/>
    </location>
</feature>
<proteinExistence type="inferred from homology"/>
<dbReference type="InterPro" id="IPR050726">
    <property type="entry name" value="mGluR"/>
</dbReference>
<feature type="transmembrane region" description="Helical" evidence="13">
    <location>
        <begin position="531"/>
        <end position="551"/>
    </location>
</feature>
<dbReference type="VEuPathDB" id="VectorBase:GBRI010626"/>
<feature type="region of interest" description="Disordered" evidence="12">
    <location>
        <begin position="944"/>
        <end position="986"/>
    </location>
</feature>
<dbReference type="Pfam" id="PF00003">
    <property type="entry name" value="7tm_3"/>
    <property type="match status" value="1"/>
</dbReference>
<feature type="compositionally biased region" description="Basic and acidic residues" evidence="12">
    <location>
        <begin position="950"/>
        <end position="962"/>
    </location>
</feature>
<keyword evidence="6" id="KW-0297">G-protein coupled receptor</keyword>
<reference evidence="16" key="1">
    <citation type="submission" date="2014-03" db="EMBL/GenBank/DDBJ databases">
        <authorList>
            <person name="Aksoy S."/>
            <person name="Warren W."/>
            <person name="Wilson R.K."/>
        </authorList>
    </citation>
    <scope>NUCLEOTIDE SEQUENCE [LARGE SCALE GENOMIC DNA]</scope>
    <source>
        <strain evidence="16">IAEA</strain>
    </source>
</reference>
<keyword evidence="16" id="KW-1185">Reference proteome</keyword>
<evidence type="ECO:0000256" key="7">
    <source>
        <dbReference type="ARBA" id="ARBA00023136"/>
    </source>
</evidence>
<dbReference type="PRINTS" id="PR00593">
    <property type="entry name" value="MTABOTROPICR"/>
</dbReference>
<feature type="domain" description="G-protein coupled receptors family 3 profile" evidence="14">
    <location>
        <begin position="491"/>
        <end position="756"/>
    </location>
</feature>
<dbReference type="InterPro" id="IPR001828">
    <property type="entry name" value="ANF_lig-bd_rcpt"/>
</dbReference>
<keyword evidence="7 13" id="KW-0472">Membrane</keyword>
<dbReference type="InterPro" id="IPR038550">
    <property type="entry name" value="GPCR_3_9-Cys_sf"/>
</dbReference>
<feature type="transmembrane region" description="Helical" evidence="13">
    <location>
        <begin position="649"/>
        <end position="672"/>
    </location>
</feature>
<feature type="region of interest" description="Disordered" evidence="12">
    <location>
        <begin position="850"/>
        <end position="881"/>
    </location>
</feature>
<feature type="transmembrane region" description="Helical" evidence="13">
    <location>
        <begin position="557"/>
        <end position="576"/>
    </location>
</feature>
<dbReference type="STRING" id="37001.A0A1A9W8Y4"/>
<dbReference type="InterPro" id="IPR000162">
    <property type="entry name" value="GPCR_3_mtglu_rcpt"/>
</dbReference>
<dbReference type="EnsemblMetazoa" id="GBRI010626-RA">
    <property type="protein sequence ID" value="GBRI010626-PA"/>
    <property type="gene ID" value="GBRI010626"/>
</dbReference>
<dbReference type="AlphaFoldDB" id="A0A1A9W8Y4"/>
<dbReference type="SUPFAM" id="SSF53822">
    <property type="entry name" value="Periplasmic binding protein-like I"/>
    <property type="match status" value="1"/>
</dbReference>
<dbReference type="Pfam" id="PF01094">
    <property type="entry name" value="ANF_receptor"/>
    <property type="match status" value="1"/>
</dbReference>
<dbReference type="InterPro" id="IPR017979">
    <property type="entry name" value="GPCR_3_CS"/>
</dbReference>
<evidence type="ECO:0000256" key="4">
    <source>
        <dbReference type="ARBA" id="ARBA00022692"/>
    </source>
</evidence>
<keyword evidence="4 13" id="KW-0812">Transmembrane</keyword>
<evidence type="ECO:0000313" key="16">
    <source>
        <dbReference type="Proteomes" id="UP000091820"/>
    </source>
</evidence>
<comment type="subcellular location">
    <subcellularLocation>
        <location evidence="1">Cell membrane</location>
        <topology evidence="1">Multi-pass membrane protein</topology>
    </subcellularLocation>
</comment>
<dbReference type="InterPro" id="IPR028082">
    <property type="entry name" value="Peripla_BP_I"/>
</dbReference>
<keyword evidence="5 13" id="KW-1133">Transmembrane helix</keyword>
<feature type="transmembrane region" description="Helical" evidence="13">
    <location>
        <begin position="490"/>
        <end position="510"/>
    </location>
</feature>
<comment type="function">
    <text evidence="11">G-protein coupled receptor for glutamate. Ligand binding causes a conformation change that triggers signaling via guanine nucleotide-binding proteins (G proteins) and modulates the activity of down-stream effectors.</text>
</comment>
<evidence type="ECO:0000256" key="8">
    <source>
        <dbReference type="ARBA" id="ARBA00023170"/>
    </source>
</evidence>
<dbReference type="FunFam" id="2.10.50.30:FF:000001">
    <property type="entry name" value="metabotropic glutamate receptor 1"/>
    <property type="match status" value="1"/>
</dbReference>
<reference evidence="15" key="2">
    <citation type="submission" date="2020-05" db="UniProtKB">
        <authorList>
            <consortium name="EnsemblMetazoa"/>
        </authorList>
    </citation>
    <scope>IDENTIFICATION</scope>
    <source>
        <strain evidence="15">IAEA</strain>
    </source>
</reference>
<evidence type="ECO:0000259" key="14">
    <source>
        <dbReference type="PROSITE" id="PS50259"/>
    </source>
</evidence>
<dbReference type="GO" id="GO:0004930">
    <property type="term" value="F:G protein-coupled receptor activity"/>
    <property type="evidence" value="ECO:0007669"/>
    <property type="project" value="UniProtKB-KW"/>
</dbReference>
<dbReference type="PROSITE" id="PS00981">
    <property type="entry name" value="G_PROTEIN_RECEP_F3_3"/>
    <property type="match status" value="1"/>
</dbReference>
<feature type="compositionally biased region" description="Low complexity" evidence="12">
    <location>
        <begin position="964"/>
        <end position="978"/>
    </location>
</feature>
<dbReference type="Proteomes" id="UP000091820">
    <property type="component" value="Unassembled WGS sequence"/>
</dbReference>
<evidence type="ECO:0000256" key="11">
    <source>
        <dbReference type="ARBA" id="ARBA00054813"/>
    </source>
</evidence>
<evidence type="ECO:0000256" key="2">
    <source>
        <dbReference type="ARBA" id="ARBA00007242"/>
    </source>
</evidence>
<dbReference type="Gene3D" id="2.10.50.30">
    <property type="entry name" value="GPCR, family 3, nine cysteines domain"/>
    <property type="match status" value="1"/>
</dbReference>
<evidence type="ECO:0000256" key="12">
    <source>
        <dbReference type="SAM" id="MobiDB-lite"/>
    </source>
</evidence>
<keyword evidence="3" id="KW-1003">Cell membrane</keyword>
<feature type="transmembrane region" description="Helical" evidence="13">
    <location>
        <begin position="684"/>
        <end position="704"/>
    </location>
</feature>
<dbReference type="PRINTS" id="PR00248">
    <property type="entry name" value="GPCRMGR"/>
</dbReference>
<dbReference type="InterPro" id="IPR017978">
    <property type="entry name" value="GPCR_3_C"/>
</dbReference>
<dbReference type="Gene3D" id="3.40.50.2300">
    <property type="match status" value="2"/>
</dbReference>
<dbReference type="PANTHER" id="PTHR24060">
    <property type="entry name" value="METABOTROPIC GLUTAMATE RECEPTOR"/>
    <property type="match status" value="1"/>
</dbReference>
<dbReference type="GO" id="GO:0005886">
    <property type="term" value="C:plasma membrane"/>
    <property type="evidence" value="ECO:0007669"/>
    <property type="project" value="UniProtKB-SubCell"/>
</dbReference>
<organism evidence="15 16">
    <name type="scientific">Glossina brevipalpis</name>
    <dbReference type="NCBI Taxonomy" id="37001"/>
    <lineage>
        <taxon>Eukaryota</taxon>
        <taxon>Metazoa</taxon>
        <taxon>Ecdysozoa</taxon>
        <taxon>Arthropoda</taxon>
        <taxon>Hexapoda</taxon>
        <taxon>Insecta</taxon>
        <taxon>Pterygota</taxon>
        <taxon>Neoptera</taxon>
        <taxon>Endopterygota</taxon>
        <taxon>Diptera</taxon>
        <taxon>Brachycera</taxon>
        <taxon>Muscomorpha</taxon>
        <taxon>Hippoboscoidea</taxon>
        <taxon>Glossinidae</taxon>
        <taxon>Glossina</taxon>
    </lineage>
</organism>
<keyword evidence="8" id="KW-0675">Receptor</keyword>
<evidence type="ECO:0000256" key="3">
    <source>
        <dbReference type="ARBA" id="ARBA00022475"/>
    </source>
</evidence>
<protein>
    <recommendedName>
        <fullName evidence="14">G-protein coupled receptors family 3 profile domain-containing protein</fullName>
    </recommendedName>
</protein>
<sequence length="1085" mass="122329">MRTISLRWQFQRLACSYAKEFSLVSFSSISNIDDAEYHCNKTQVRKVISGVVGAASSVTSIQVANLLRLFRIPQVSFFSTSPELSNKQRFEYFSRTIPSDHYQVKAMVEIVKRLGWSYVSIIYEESNYGIKAFEELEELLARHNVCIAVKEKLVKDSGVAEEIAYDNIVQKLLTKPRARGAIIFGSDQEVREVMRAVRRNNATGSFSWIGSDGWSARNLVSDGNEPEVEGTLSVQPQANPVRGFEEYFLHLTVENNQRNPWFVEFWEDRFHCRYPGSSSTPYNNYNRTCTTEEHLSRENTDFEDQLQFVSDAVMAFAYALRDMHHDLCGGRPSLCEAMKPTKGGDLLKYLRKVEFEGLSGDHFRFDNNGDGPARYNIIHFKQSIEGQYHWVKVGEYYEGELRLNMSAVQFKLLHPKPPESVCSLPCERGQAKKYVEGESCCWHCFNCSTYQIRHPLDETQCLTCQLGTLPDITKQNCQTIPEVYLRPESAWAIGAMTFSSTGILITLFVIGVFVRHNDTPIVRASGRELSYILLAGILKCYAVTFALVLRPTNIVCAIQRFGVGFCFTVVYAALLTKTNRIARIFKAGKQSAKRPSFISPKSQLVICSGLIFIQILINGVWMVIAPSHAMYHHPTREDNLLVCDSYIDASYMIAFFYPIVLIVICTVYAVLTRKIPEAFNESKHIGFTMYTTCVIWLAFVPLYFGTANHVPLRITSMSVTISLSASVTIACLFSPKLYIILIRPDRNVRQSMMPPRYSNMQRSAGTGQTSMMAPAVVTAATCAQNENIQKHITPGQTEHSIKAKKLCEMATQTITIGSSILTNLNSQTYQQIPYADDPYVPSNNQVDEKFKQQTTTKQSSDKVNDSEGLYSENNAGIAHMGSGCVTTTQTVLENNNKISQQTQEQQSNTLTNNTINVVMTTPLANRENSISNVTCYKNTSTPPLPLDYNNENKMKKNYDKKNIPTTTATTTSAPPLSTEQKSNASSCIKQDHLVNNKKPSALVEQNAIIKNNNNNHDNNSFCDNDVNNSSNNSSILANESITKNSLSRRSNSVKKSQRCAIPILFNLLKKYFFLFLINYFERRKK</sequence>
<name>A0A1A9W8Y4_9MUSC</name>
<dbReference type="FunFam" id="3.40.50.2300:FF:000145">
    <property type="entry name" value="Glutamate receptor, metabotropic"/>
    <property type="match status" value="1"/>
</dbReference>